<gene>
    <name evidence="10" type="ORF">RND81_09G058400</name>
</gene>
<dbReference type="SUPFAM" id="SSF51695">
    <property type="entry name" value="PLC-like phosphodiesterases"/>
    <property type="match status" value="2"/>
</dbReference>
<dbReference type="CDD" id="cd08603">
    <property type="entry name" value="GDPD_SHV3_repeat_1"/>
    <property type="match status" value="1"/>
</dbReference>
<sequence length="764" mass="83167">MSCRKINFPAMGAHNLAIFAVLLILLQFSGFISAQNSSKISSKWKTLDGSPPLVIARGGFSGLFPDSSFYAYSVAMMTSVPDLVLWCNVQLTKDGFGICVPSIMLNNGTDVAIIYPDQANSYVVDGVKKDGYFSIDFTLEQLGSVSLTQGLYSRPEKFDRTLIVQTVDEVFTQNQPAGFWLNIEHDAFYSQHKLNMRRFVTSAARNMIISHISSPEITFLQGLTQQFASTSTKLVFRFLDQDATEPSTNKTYGSLSKNLTFIKSFASGILVPKTYIWPVDATSYVLPHTSLVADAHKSGLEVFASDFANDNVLPYNYSYNPVNEYLHFIDNDEFSVDGVLTDFPVTSSEARDCFAHIDTNASAKATPLVISHFGASGDYPGCTDLSYTKAILDGADVIDCPVQLSKDGVPFCLSSVNLMSSTTVTQTQFRNLLTTVNEIQSNQGIFSFSLTWTDIQSLTPVIESPYASLLYRNPKYKNAGKLISLADFLDLAKNASSLSGVSIKIENAKYIAANLGMSATDAVLDALEKAGYNSPTAKKVMIQSTNSAVLKAMKGKNYELVYEVDETIRDAPNATIADIKTFADSVVVNKKSVYPTNDGFLLSLTDVVPHIQSFKLPVYVQVLTNEFSSIPYDFASDPIVEINSFVMAAGVDGLITDFPQTAAAYKRNRCLTMKTTPVYMNPIRPGELFQLMSPGLIPPAEAPSPLLNEADISESPLPAVVKNDSAVPTSTAEAPKGSPSGQHQITASALLPFLSIIVAFCVML</sequence>
<keyword evidence="11" id="KW-1185">Reference proteome</keyword>
<accession>A0AAW1IH99</accession>
<evidence type="ECO:0000256" key="5">
    <source>
        <dbReference type="ARBA" id="ARBA00022801"/>
    </source>
</evidence>
<dbReference type="AlphaFoldDB" id="A0AAW1IH99"/>
<protein>
    <recommendedName>
        <fullName evidence="2">glycerophosphodiester phosphodiesterase</fullName>
        <ecNumber evidence="2">3.1.4.46</ecNumber>
    </recommendedName>
</protein>
<evidence type="ECO:0000256" key="6">
    <source>
        <dbReference type="ARBA" id="ARBA00023180"/>
    </source>
</evidence>
<dbReference type="EMBL" id="JBDFQZ010000009">
    <property type="protein sequence ID" value="KAK9689419.1"/>
    <property type="molecule type" value="Genomic_DNA"/>
</dbReference>
<evidence type="ECO:0000256" key="1">
    <source>
        <dbReference type="ARBA" id="ARBA00007277"/>
    </source>
</evidence>
<evidence type="ECO:0000256" key="2">
    <source>
        <dbReference type="ARBA" id="ARBA00012247"/>
    </source>
</evidence>
<dbReference type="InterPro" id="IPR030395">
    <property type="entry name" value="GP_PDE_dom"/>
</dbReference>
<evidence type="ECO:0000256" key="8">
    <source>
        <dbReference type="SAM" id="SignalP"/>
    </source>
</evidence>
<reference evidence="10" key="1">
    <citation type="submission" date="2024-03" db="EMBL/GenBank/DDBJ databases">
        <title>WGS assembly of Saponaria officinalis var. Norfolk2.</title>
        <authorList>
            <person name="Jenkins J."/>
            <person name="Shu S."/>
            <person name="Grimwood J."/>
            <person name="Barry K."/>
            <person name="Goodstein D."/>
            <person name="Schmutz J."/>
            <person name="Leebens-Mack J."/>
            <person name="Osbourn A."/>
        </authorList>
    </citation>
    <scope>NUCLEOTIDE SEQUENCE [LARGE SCALE GENOMIC DNA]</scope>
    <source>
        <strain evidence="10">JIC</strain>
    </source>
</reference>
<dbReference type="PROSITE" id="PS51704">
    <property type="entry name" value="GP_PDE"/>
    <property type="match status" value="2"/>
</dbReference>
<dbReference type="Pfam" id="PF03009">
    <property type="entry name" value="GDPD"/>
    <property type="match status" value="2"/>
</dbReference>
<dbReference type="FunFam" id="3.20.20.190:FF:000013">
    <property type="entry name" value="Glycerophosphodiester phosphodiesterase GDPDL3"/>
    <property type="match status" value="1"/>
</dbReference>
<comment type="catalytic activity">
    <reaction evidence="7">
        <text>a sn-glycero-3-phosphodiester + H2O = an alcohol + sn-glycerol 3-phosphate + H(+)</text>
        <dbReference type="Rhea" id="RHEA:12969"/>
        <dbReference type="ChEBI" id="CHEBI:15377"/>
        <dbReference type="ChEBI" id="CHEBI:15378"/>
        <dbReference type="ChEBI" id="CHEBI:30879"/>
        <dbReference type="ChEBI" id="CHEBI:57597"/>
        <dbReference type="ChEBI" id="CHEBI:83408"/>
        <dbReference type="EC" id="3.1.4.46"/>
    </reaction>
</comment>
<feature type="signal peptide" evidence="8">
    <location>
        <begin position="1"/>
        <end position="34"/>
    </location>
</feature>
<comment type="caution">
    <text evidence="10">The sequence shown here is derived from an EMBL/GenBank/DDBJ whole genome shotgun (WGS) entry which is preliminary data.</text>
</comment>
<evidence type="ECO:0000313" key="11">
    <source>
        <dbReference type="Proteomes" id="UP001443914"/>
    </source>
</evidence>
<keyword evidence="4" id="KW-0319">Glycerol metabolism</keyword>
<dbReference type="CDD" id="cd08604">
    <property type="entry name" value="GDPD_SHV3_repeat_2"/>
    <property type="match status" value="1"/>
</dbReference>
<name>A0AAW1IH99_SAPOF</name>
<dbReference type="GO" id="GO:0006071">
    <property type="term" value="P:glycerol metabolic process"/>
    <property type="evidence" value="ECO:0007669"/>
    <property type="project" value="UniProtKB-KW"/>
</dbReference>
<dbReference type="Gene3D" id="3.20.20.190">
    <property type="entry name" value="Phosphatidylinositol (PI) phosphodiesterase"/>
    <property type="match status" value="2"/>
</dbReference>
<feature type="domain" description="GP-PDE" evidence="9">
    <location>
        <begin position="52"/>
        <end position="351"/>
    </location>
</feature>
<dbReference type="GO" id="GO:0006629">
    <property type="term" value="P:lipid metabolic process"/>
    <property type="evidence" value="ECO:0007669"/>
    <property type="project" value="InterPro"/>
</dbReference>
<evidence type="ECO:0000313" key="10">
    <source>
        <dbReference type="EMBL" id="KAK9689419.1"/>
    </source>
</evidence>
<evidence type="ECO:0000256" key="3">
    <source>
        <dbReference type="ARBA" id="ARBA00022729"/>
    </source>
</evidence>
<dbReference type="Proteomes" id="UP001443914">
    <property type="component" value="Unassembled WGS sequence"/>
</dbReference>
<dbReference type="FunFam" id="3.20.20.190:FF:000011">
    <property type="entry name" value="Glycerophosphodiester phosphodiesterase GDPDL3"/>
    <property type="match status" value="1"/>
</dbReference>
<dbReference type="PANTHER" id="PTHR43620:SF7">
    <property type="entry name" value="GLYCEROPHOSPHODIESTER PHOSPHODIESTERASE GDPD5-RELATED"/>
    <property type="match status" value="1"/>
</dbReference>
<dbReference type="EC" id="3.1.4.46" evidence="2"/>
<evidence type="ECO:0000256" key="4">
    <source>
        <dbReference type="ARBA" id="ARBA00022798"/>
    </source>
</evidence>
<keyword evidence="5" id="KW-0378">Hydrolase</keyword>
<dbReference type="InterPro" id="IPR017946">
    <property type="entry name" value="PLC-like_Pdiesterase_TIM-brl"/>
</dbReference>
<proteinExistence type="inferred from homology"/>
<organism evidence="10 11">
    <name type="scientific">Saponaria officinalis</name>
    <name type="common">Common soapwort</name>
    <name type="synonym">Lychnis saponaria</name>
    <dbReference type="NCBI Taxonomy" id="3572"/>
    <lineage>
        <taxon>Eukaryota</taxon>
        <taxon>Viridiplantae</taxon>
        <taxon>Streptophyta</taxon>
        <taxon>Embryophyta</taxon>
        <taxon>Tracheophyta</taxon>
        <taxon>Spermatophyta</taxon>
        <taxon>Magnoliopsida</taxon>
        <taxon>eudicotyledons</taxon>
        <taxon>Gunneridae</taxon>
        <taxon>Pentapetalae</taxon>
        <taxon>Caryophyllales</taxon>
        <taxon>Caryophyllaceae</taxon>
        <taxon>Caryophylleae</taxon>
        <taxon>Saponaria</taxon>
    </lineage>
</organism>
<evidence type="ECO:0000256" key="7">
    <source>
        <dbReference type="ARBA" id="ARBA00047512"/>
    </source>
</evidence>
<keyword evidence="3 8" id="KW-0732">Signal</keyword>
<keyword evidence="6" id="KW-0325">Glycoprotein</keyword>
<feature type="domain" description="GP-PDE" evidence="9">
    <location>
        <begin position="367"/>
        <end position="666"/>
    </location>
</feature>
<comment type="similarity">
    <text evidence="1">Belongs to the glycerophosphoryl diester phosphodiesterase family.</text>
</comment>
<dbReference type="PANTHER" id="PTHR43620">
    <property type="entry name" value="GLYCEROPHOSPHORYL DIESTER PHOSPHODIESTERASE"/>
    <property type="match status" value="1"/>
</dbReference>
<feature type="chain" id="PRO_5043631971" description="glycerophosphodiester phosphodiesterase" evidence="8">
    <location>
        <begin position="35"/>
        <end position="764"/>
    </location>
</feature>
<evidence type="ECO:0000259" key="9">
    <source>
        <dbReference type="PROSITE" id="PS51704"/>
    </source>
</evidence>
<dbReference type="GO" id="GO:0008889">
    <property type="term" value="F:glycerophosphodiester phosphodiesterase activity"/>
    <property type="evidence" value="ECO:0007669"/>
    <property type="project" value="UniProtKB-EC"/>
</dbReference>